<dbReference type="Pfam" id="PF00156">
    <property type="entry name" value="Pribosyltran"/>
    <property type="match status" value="1"/>
</dbReference>
<dbReference type="GO" id="GO:0000287">
    <property type="term" value="F:magnesium ion binding"/>
    <property type="evidence" value="ECO:0007669"/>
    <property type="project" value="TreeGrafter"/>
</dbReference>
<dbReference type="Gene3D" id="3.40.50.2020">
    <property type="match status" value="1"/>
</dbReference>
<dbReference type="GO" id="GO:0006178">
    <property type="term" value="P:guanine salvage"/>
    <property type="evidence" value="ECO:0007669"/>
    <property type="project" value="TreeGrafter"/>
</dbReference>
<sequence>MSSFSEKQLGSDPIEVQDGHLYTADQICIPSTCAGHVKGILIPQGLLRDRIEKMAYDIRKHYKEGELHLLCLLKGARTFFGDLSASIFKQGSLESSGRSLELFHHYVQISTYRNCAATGQVKFVADKLTCLKGKDVLIVDDVVESGNTYRHVREWLAQFEPKSVRTVGLLQVRVKEKMPLVDFGFTGPTEWFVGYGIDYNDRFREVPHLCVLSDEAKKALAV</sequence>
<dbReference type="GO" id="GO:0032263">
    <property type="term" value="P:GMP salvage"/>
    <property type="evidence" value="ECO:0007669"/>
    <property type="project" value="TreeGrafter"/>
</dbReference>
<dbReference type="OrthoDB" id="9449045at2759"/>
<dbReference type="GO" id="GO:0032264">
    <property type="term" value="P:IMP salvage"/>
    <property type="evidence" value="ECO:0007669"/>
    <property type="project" value="TreeGrafter"/>
</dbReference>
<dbReference type="GO" id="GO:0005829">
    <property type="term" value="C:cytosol"/>
    <property type="evidence" value="ECO:0007669"/>
    <property type="project" value="TreeGrafter"/>
</dbReference>
<proteinExistence type="predicted"/>
<feature type="domain" description="Phosphoribosyltransferase" evidence="1">
    <location>
        <begin position="49"/>
        <end position="199"/>
    </location>
</feature>
<dbReference type="GO" id="GO:0004422">
    <property type="term" value="F:hypoxanthine phosphoribosyltransferase activity"/>
    <property type="evidence" value="ECO:0007669"/>
    <property type="project" value="TreeGrafter"/>
</dbReference>
<dbReference type="PANTHER" id="PTHR43340:SF1">
    <property type="entry name" value="HYPOXANTHINE PHOSPHORIBOSYLTRANSFERASE"/>
    <property type="match status" value="1"/>
</dbReference>
<dbReference type="SUPFAM" id="SSF53271">
    <property type="entry name" value="PRTase-like"/>
    <property type="match status" value="1"/>
</dbReference>
<dbReference type="GO" id="GO:0046100">
    <property type="term" value="P:hypoxanthine metabolic process"/>
    <property type="evidence" value="ECO:0007669"/>
    <property type="project" value="TreeGrafter"/>
</dbReference>
<dbReference type="InterPro" id="IPR000836">
    <property type="entry name" value="PRTase_dom"/>
</dbReference>
<name>U6KUA3_EIMTE</name>
<dbReference type="OMA" id="CATCASY"/>
<dbReference type="AlphaFoldDB" id="U6KUA3"/>
<dbReference type="GeneID" id="25254004"/>
<organism evidence="2 3">
    <name type="scientific">Eimeria tenella</name>
    <name type="common">Coccidian parasite</name>
    <dbReference type="NCBI Taxonomy" id="5802"/>
    <lineage>
        <taxon>Eukaryota</taxon>
        <taxon>Sar</taxon>
        <taxon>Alveolata</taxon>
        <taxon>Apicomplexa</taxon>
        <taxon>Conoidasida</taxon>
        <taxon>Coccidia</taxon>
        <taxon>Eucoccidiorida</taxon>
        <taxon>Eimeriorina</taxon>
        <taxon>Eimeriidae</taxon>
        <taxon>Eimeria</taxon>
    </lineage>
</organism>
<dbReference type="VEuPathDB" id="ToxoDB:ETH2_1567900"/>
<keyword evidence="3" id="KW-1185">Reference proteome</keyword>
<dbReference type="PANTHER" id="PTHR43340">
    <property type="entry name" value="HYPOXANTHINE-GUANINE PHOSPHORIBOSYLTRANSFERASE"/>
    <property type="match status" value="1"/>
</dbReference>
<keyword evidence="2" id="KW-0328">Glycosyltransferase</keyword>
<dbReference type="VEuPathDB" id="ToxoDB:ETH_00024460"/>
<reference evidence="2" key="1">
    <citation type="submission" date="2013-10" db="EMBL/GenBank/DDBJ databases">
        <title>Genomic analysis of the causative agents of coccidiosis in chickens.</title>
        <authorList>
            <person name="Reid A.J."/>
            <person name="Blake D."/>
            <person name="Billington K."/>
            <person name="Browne H."/>
            <person name="Dunn M."/>
            <person name="Hung S."/>
            <person name="Kawahara F."/>
            <person name="Miranda-Saavedra D."/>
            <person name="Mourier T."/>
            <person name="Nagra H."/>
            <person name="Otto T.D."/>
            <person name="Rawlings N."/>
            <person name="Sanchez A."/>
            <person name="Sanders M."/>
            <person name="Subramaniam C."/>
            <person name="Tay Y."/>
            <person name="Dear P."/>
            <person name="Doerig C."/>
            <person name="Gruber A."/>
            <person name="Parkinson J."/>
            <person name="Shirley M."/>
            <person name="Wan K.L."/>
            <person name="Berriman M."/>
            <person name="Tomley F."/>
            <person name="Pain A."/>
        </authorList>
    </citation>
    <scope>NUCLEOTIDE SEQUENCE [LARGE SCALE GENOMIC DNA]</scope>
    <source>
        <strain evidence="2">Houghton</strain>
    </source>
</reference>
<reference evidence="2" key="2">
    <citation type="submission" date="2013-10" db="EMBL/GenBank/DDBJ databases">
        <authorList>
            <person name="Aslett M."/>
        </authorList>
    </citation>
    <scope>NUCLEOTIDE SEQUENCE [LARGE SCALE GENOMIC DNA]</scope>
    <source>
        <strain evidence="2">Houghton</strain>
    </source>
</reference>
<accession>U6KUA3</accession>
<dbReference type="InterPro" id="IPR050408">
    <property type="entry name" value="HGPRT"/>
</dbReference>
<dbReference type="CDD" id="cd06223">
    <property type="entry name" value="PRTases_typeI"/>
    <property type="match status" value="1"/>
</dbReference>
<evidence type="ECO:0000313" key="3">
    <source>
        <dbReference type="Proteomes" id="UP000030747"/>
    </source>
</evidence>
<dbReference type="RefSeq" id="XP_013230677.1">
    <property type="nucleotide sequence ID" value="XM_013375223.1"/>
</dbReference>
<dbReference type="Proteomes" id="UP000030747">
    <property type="component" value="Unassembled WGS sequence"/>
</dbReference>
<gene>
    <name evidence="2" type="ORF">ETH_00024460</name>
</gene>
<keyword evidence="2" id="KW-0808">Transferase</keyword>
<dbReference type="InterPro" id="IPR029057">
    <property type="entry name" value="PRTase-like"/>
</dbReference>
<evidence type="ECO:0000313" key="2">
    <source>
        <dbReference type="EMBL" id="CDJ39924.1"/>
    </source>
</evidence>
<protein>
    <submittedName>
        <fullName evidence="2">Phosphoribosyltransferase domain-containing protein 1, related</fullName>
    </submittedName>
</protein>
<dbReference type="EMBL" id="HG674763">
    <property type="protein sequence ID" value="CDJ39924.1"/>
    <property type="molecule type" value="Genomic_DNA"/>
</dbReference>
<evidence type="ECO:0000259" key="1">
    <source>
        <dbReference type="Pfam" id="PF00156"/>
    </source>
</evidence>